<protein>
    <submittedName>
        <fullName evidence="1">Uncharacterized protein</fullName>
    </submittedName>
</protein>
<dbReference type="RefSeq" id="XP_066931882.1">
    <property type="nucleotide sequence ID" value="XM_067075781.1"/>
</dbReference>
<keyword evidence="2" id="KW-1185">Reference proteome</keyword>
<dbReference type="EnsemblMetazoa" id="CLYHEMT014033.1">
    <property type="protein sequence ID" value="CLYHEMP014033.1"/>
    <property type="gene ID" value="CLYHEMG014033"/>
</dbReference>
<name>A0A7M5WW56_9CNID</name>
<organism evidence="1 2">
    <name type="scientific">Clytia hemisphaerica</name>
    <dbReference type="NCBI Taxonomy" id="252671"/>
    <lineage>
        <taxon>Eukaryota</taxon>
        <taxon>Metazoa</taxon>
        <taxon>Cnidaria</taxon>
        <taxon>Hydrozoa</taxon>
        <taxon>Hydroidolina</taxon>
        <taxon>Leptothecata</taxon>
        <taxon>Obeliida</taxon>
        <taxon>Clytiidae</taxon>
        <taxon>Clytia</taxon>
    </lineage>
</organism>
<sequence length="260" mass="29729">MGSWISFDKDHESVAKVKQYCESVVFVQFYGQTNDLKGSTDNITGKPKSKLGHLLSELDKEVRKASKIEELEITESMRNILRKMAEIRVCMADCETVEDCHQKLLNDAERFQAIYRKRGHESEVLEEKHSFYWGTRQQLLFGKVICDWLATQNSEKAPMDPIFGTLLNPTGGRVGPGDTGFFHDSLFDDMGPFAYHSAVHDGFGYLITNHKTGPGYAYLNKGLFGDWSPFGGQLYGIKYWEKICQKYHPDRATLEQFIFL</sequence>
<dbReference type="OrthoDB" id="6020736at2759"/>
<dbReference type="GeneID" id="136819546"/>
<proteinExistence type="predicted"/>
<evidence type="ECO:0000313" key="1">
    <source>
        <dbReference type="EnsemblMetazoa" id="CLYHEMP014033.1"/>
    </source>
</evidence>
<dbReference type="AlphaFoldDB" id="A0A7M5WW56"/>
<evidence type="ECO:0000313" key="2">
    <source>
        <dbReference type="Proteomes" id="UP000594262"/>
    </source>
</evidence>
<reference evidence="1" key="1">
    <citation type="submission" date="2021-01" db="UniProtKB">
        <authorList>
            <consortium name="EnsemblMetazoa"/>
        </authorList>
    </citation>
    <scope>IDENTIFICATION</scope>
</reference>
<dbReference type="Proteomes" id="UP000594262">
    <property type="component" value="Unplaced"/>
</dbReference>
<accession>A0A7M5WW56</accession>